<feature type="domain" description="CobW/HypB/UreG nucleotide-binding" evidence="1">
    <location>
        <begin position="8"/>
        <end position="148"/>
    </location>
</feature>
<sequence length="174" mass="18658">MTSDGELVQVIVMENGCMCCSVRGDILGAFASIFAAVEAGHRLDGVLIETTGMADPLPIIRTLCNTPQIARVFGLNGIVTLVDAKNALHRLREVDESDVEREEAEEAAALAGTGPLPPDEAFQQIMFADRVVLSKVDLVDTATAIEVRSRMDLGWISDGSRMDLGWISDGFAGH</sequence>
<dbReference type="Gene3D" id="3.40.50.300">
    <property type="entry name" value="P-loop containing nucleotide triphosphate hydrolases"/>
    <property type="match status" value="1"/>
</dbReference>
<dbReference type="PANTHER" id="PTHR13748">
    <property type="entry name" value="COBW-RELATED"/>
    <property type="match status" value="1"/>
</dbReference>
<keyword evidence="3" id="KW-1185">Reference proteome</keyword>
<reference evidence="3" key="1">
    <citation type="journal article" date="2015" name="PLoS Genet.">
        <title>Genome Sequence and Transcriptome Analyses of Chrysochromulina tobin: Metabolic Tools for Enhanced Algal Fitness in the Prominent Order Prymnesiales (Haptophyceae).</title>
        <authorList>
            <person name="Hovde B.T."/>
            <person name="Deodato C.R."/>
            <person name="Hunsperger H.M."/>
            <person name="Ryken S.A."/>
            <person name="Yost W."/>
            <person name="Jha R.K."/>
            <person name="Patterson J."/>
            <person name="Monnat R.J. Jr."/>
            <person name="Barlow S.B."/>
            <person name="Starkenburg S.R."/>
            <person name="Cattolico R.A."/>
        </authorList>
    </citation>
    <scope>NUCLEOTIDE SEQUENCE</scope>
    <source>
        <strain evidence="3">CCMP291</strain>
    </source>
</reference>
<comment type="caution">
    <text evidence="2">The sequence shown here is derived from an EMBL/GenBank/DDBJ whole genome shotgun (WGS) entry which is preliminary data.</text>
</comment>
<dbReference type="EMBL" id="JWZX01002719">
    <property type="protein sequence ID" value="KOO27400.1"/>
    <property type="molecule type" value="Genomic_DNA"/>
</dbReference>
<protein>
    <submittedName>
        <fullName evidence="2">Cobalamin synthesis protein p47k</fullName>
    </submittedName>
</protein>
<dbReference type="Pfam" id="PF02492">
    <property type="entry name" value="cobW"/>
    <property type="match status" value="1"/>
</dbReference>
<dbReference type="PANTHER" id="PTHR13748:SF62">
    <property type="entry name" value="COBW DOMAIN-CONTAINING PROTEIN"/>
    <property type="match status" value="1"/>
</dbReference>
<proteinExistence type="predicted"/>
<accession>A0A0M0JLN4</accession>
<dbReference type="Proteomes" id="UP000037460">
    <property type="component" value="Unassembled WGS sequence"/>
</dbReference>
<organism evidence="2 3">
    <name type="scientific">Chrysochromulina tobinii</name>
    <dbReference type="NCBI Taxonomy" id="1460289"/>
    <lineage>
        <taxon>Eukaryota</taxon>
        <taxon>Haptista</taxon>
        <taxon>Haptophyta</taxon>
        <taxon>Prymnesiophyceae</taxon>
        <taxon>Prymnesiales</taxon>
        <taxon>Chrysochromulinaceae</taxon>
        <taxon>Chrysochromulina</taxon>
    </lineage>
</organism>
<dbReference type="InterPro" id="IPR051316">
    <property type="entry name" value="Zinc-reg_GTPase_activator"/>
</dbReference>
<dbReference type="OrthoDB" id="258627at2759"/>
<dbReference type="InterPro" id="IPR027417">
    <property type="entry name" value="P-loop_NTPase"/>
</dbReference>
<evidence type="ECO:0000313" key="3">
    <source>
        <dbReference type="Proteomes" id="UP000037460"/>
    </source>
</evidence>
<dbReference type="InterPro" id="IPR003495">
    <property type="entry name" value="CobW/HypB/UreG_nucleotide-bd"/>
</dbReference>
<evidence type="ECO:0000259" key="1">
    <source>
        <dbReference type="Pfam" id="PF02492"/>
    </source>
</evidence>
<dbReference type="GO" id="GO:0005737">
    <property type="term" value="C:cytoplasm"/>
    <property type="evidence" value="ECO:0007669"/>
    <property type="project" value="TreeGrafter"/>
</dbReference>
<dbReference type="AlphaFoldDB" id="A0A0M0JLN4"/>
<gene>
    <name evidence="2" type="ORF">Ctob_006709</name>
</gene>
<evidence type="ECO:0000313" key="2">
    <source>
        <dbReference type="EMBL" id="KOO27400.1"/>
    </source>
</evidence>
<name>A0A0M0JLN4_9EUKA</name>
<dbReference type="SUPFAM" id="SSF52540">
    <property type="entry name" value="P-loop containing nucleoside triphosphate hydrolases"/>
    <property type="match status" value="1"/>
</dbReference>